<evidence type="ECO:0000259" key="3">
    <source>
        <dbReference type="Pfam" id="PF01557"/>
    </source>
</evidence>
<dbReference type="PANTHER" id="PTHR42796">
    <property type="entry name" value="FUMARYLACETOACETATE HYDROLASE DOMAIN-CONTAINING PROTEIN 2A-RELATED"/>
    <property type="match status" value="1"/>
</dbReference>
<evidence type="ECO:0000313" key="5">
    <source>
        <dbReference type="Proteomes" id="UP000287547"/>
    </source>
</evidence>
<feature type="domain" description="Fumarylacetoacetase-like C-terminal" evidence="3">
    <location>
        <begin position="77"/>
        <end position="279"/>
    </location>
</feature>
<name>A0A428Z433_KIBAR</name>
<dbReference type="FunFam" id="3.90.850.10:FF:000002">
    <property type="entry name" value="2-hydroxyhepta-2,4-diene-1,7-dioate isomerase"/>
    <property type="match status" value="1"/>
</dbReference>
<dbReference type="EMBL" id="QHKI01000027">
    <property type="protein sequence ID" value="RSM80944.1"/>
    <property type="molecule type" value="Genomic_DNA"/>
</dbReference>
<organism evidence="4 5">
    <name type="scientific">Kibdelosporangium aridum</name>
    <dbReference type="NCBI Taxonomy" id="2030"/>
    <lineage>
        <taxon>Bacteria</taxon>
        <taxon>Bacillati</taxon>
        <taxon>Actinomycetota</taxon>
        <taxon>Actinomycetes</taxon>
        <taxon>Pseudonocardiales</taxon>
        <taxon>Pseudonocardiaceae</taxon>
        <taxon>Kibdelosporangium</taxon>
    </lineage>
</organism>
<comment type="caution">
    <text evidence="4">The sequence shown here is derived from an EMBL/GenBank/DDBJ whole genome shotgun (WGS) entry which is preliminary data.</text>
</comment>
<keyword evidence="2" id="KW-0479">Metal-binding</keyword>
<dbReference type="SUPFAM" id="SSF56529">
    <property type="entry name" value="FAH"/>
    <property type="match status" value="1"/>
</dbReference>
<dbReference type="GO" id="GO:0046872">
    <property type="term" value="F:metal ion binding"/>
    <property type="evidence" value="ECO:0007669"/>
    <property type="project" value="UniProtKB-KW"/>
</dbReference>
<keyword evidence="4" id="KW-0378">Hydrolase</keyword>
<protein>
    <submittedName>
        <fullName evidence="4">FAA hydrolase family protein</fullName>
    </submittedName>
</protein>
<dbReference type="RefSeq" id="WP_037275238.1">
    <property type="nucleotide sequence ID" value="NZ_QHKI01000027.1"/>
</dbReference>
<evidence type="ECO:0000256" key="1">
    <source>
        <dbReference type="ARBA" id="ARBA00010211"/>
    </source>
</evidence>
<dbReference type="Proteomes" id="UP000287547">
    <property type="component" value="Unassembled WGS sequence"/>
</dbReference>
<dbReference type="InterPro" id="IPR036663">
    <property type="entry name" value="Fumarylacetoacetase_C_sf"/>
</dbReference>
<dbReference type="GO" id="GO:0016787">
    <property type="term" value="F:hydrolase activity"/>
    <property type="evidence" value="ECO:0007669"/>
    <property type="project" value="UniProtKB-KW"/>
</dbReference>
<dbReference type="InterPro" id="IPR051121">
    <property type="entry name" value="FAH"/>
</dbReference>
<dbReference type="OrthoDB" id="9805307at2"/>
<dbReference type="AlphaFoldDB" id="A0A428Z433"/>
<dbReference type="GO" id="GO:0019752">
    <property type="term" value="P:carboxylic acid metabolic process"/>
    <property type="evidence" value="ECO:0007669"/>
    <property type="project" value="UniProtKB-ARBA"/>
</dbReference>
<proteinExistence type="inferred from homology"/>
<dbReference type="PANTHER" id="PTHR42796:SF4">
    <property type="entry name" value="FUMARYLACETOACETATE HYDROLASE DOMAIN-CONTAINING PROTEIN 2A"/>
    <property type="match status" value="1"/>
</dbReference>
<sequence length="296" mass="31885">MRLATVRTESGPAAVAVVGDEIVDIAKAAPGLPDTLLGVLELGQVGLGAIADAIASGSARSALDPSTLMSPIPRPPKFWAIGMNYAEHVRETKKPFPEFPTVFAKMPNTVTGPYVDVERPAVSDRLDFECELGVVIGKRCRHVSRENAHRVIAGFTVVNDYSVRDFQMRGGQWVLGKSFDGHGVVGPWLVTPDEVDPHRLPIRTIVNGEVRQSSNTENLIFDCYRLIEELSSAATLEVGDVIATGTPGGVGVMENRFLAPGDIVRVEIDGIGHIENRIVQEGEPVEWIDDSATAVV</sequence>
<dbReference type="GO" id="GO:0016853">
    <property type="term" value="F:isomerase activity"/>
    <property type="evidence" value="ECO:0007669"/>
    <property type="project" value="UniProtKB-ARBA"/>
</dbReference>
<evidence type="ECO:0000313" key="4">
    <source>
        <dbReference type="EMBL" id="RSM80944.1"/>
    </source>
</evidence>
<accession>A0A428Z433</accession>
<dbReference type="Gene3D" id="3.90.850.10">
    <property type="entry name" value="Fumarylacetoacetase-like, C-terminal domain"/>
    <property type="match status" value="1"/>
</dbReference>
<dbReference type="Pfam" id="PF01557">
    <property type="entry name" value="FAA_hydrolase"/>
    <property type="match status" value="1"/>
</dbReference>
<reference evidence="4 5" key="1">
    <citation type="submission" date="2018-05" db="EMBL/GenBank/DDBJ databases">
        <title>Evolution of GPA BGCs.</title>
        <authorList>
            <person name="Waglechner N."/>
            <person name="Wright G.D."/>
        </authorList>
    </citation>
    <scope>NUCLEOTIDE SEQUENCE [LARGE SCALE GENOMIC DNA]</scope>
    <source>
        <strain evidence="4 5">A82846</strain>
    </source>
</reference>
<comment type="similarity">
    <text evidence="1">Belongs to the FAH family.</text>
</comment>
<gene>
    <name evidence="4" type="ORF">DMH04_29020</name>
</gene>
<evidence type="ECO:0000256" key="2">
    <source>
        <dbReference type="ARBA" id="ARBA00022723"/>
    </source>
</evidence>
<dbReference type="InterPro" id="IPR011234">
    <property type="entry name" value="Fumarylacetoacetase-like_C"/>
</dbReference>